<reference evidence="2 3" key="1">
    <citation type="submission" date="2023-05" db="EMBL/GenBank/DDBJ databases">
        <title>[ruminococcus] sp. nov., isolated from a pig farm feces dump.</title>
        <authorList>
            <person name="Chang Y.-H."/>
        </authorList>
    </citation>
    <scope>NUCLEOTIDE SEQUENCE [LARGE SCALE GENOMIC DNA]</scope>
    <source>
        <strain evidence="2 3">YH-rum2234</strain>
    </source>
</reference>
<dbReference type="Pfam" id="PF04991">
    <property type="entry name" value="LicD"/>
    <property type="match status" value="1"/>
</dbReference>
<dbReference type="PANTHER" id="PTHR43404:SF2">
    <property type="entry name" value="LIPOPOLYSACCHARIDE CHOLINEPHOSPHOTRANSFERASE LICD"/>
    <property type="match status" value="1"/>
</dbReference>
<accession>A0AAP4BA35</accession>
<dbReference type="Proteomes" id="UP001300383">
    <property type="component" value="Unassembled WGS sequence"/>
</dbReference>
<feature type="domain" description="LicD/FKTN/FKRP nucleotidyltransferase" evidence="1">
    <location>
        <begin position="23"/>
        <end position="239"/>
    </location>
</feature>
<comment type="caution">
    <text evidence="2">The sequence shown here is derived from an EMBL/GenBank/DDBJ whole genome shotgun (WGS) entry which is preliminary data.</text>
</comment>
<dbReference type="GO" id="GO:0009100">
    <property type="term" value="P:glycoprotein metabolic process"/>
    <property type="evidence" value="ECO:0007669"/>
    <property type="project" value="UniProtKB-ARBA"/>
</dbReference>
<dbReference type="RefSeq" id="WP_283230937.1">
    <property type="nucleotide sequence ID" value="NZ_JASGBQ010000013.1"/>
</dbReference>
<sequence length="285" mass="33626">MENTITDHQTVLMELWYVFDSICARNHIKYQLYAGSALGAVRHHGIIPWDDDLDVVMLREDYNRFMDIAESELDKNQYFLQREFTEHWPMFFSKLRKNNTACIERYIPKDWETHMGIYIDIFPCDNLSDNPIKRKAQFVASKIVIAKSLHARGYSTDDPFKKLFIGVCKFLPKNMFIKIAINAKEKHTEYVHTFFGAARRYQKNVFPRIWLEESIMFPFGGSVAPVSVHYDALLTKLYGDYMTPLPESQRGCKIHAEIVDTEHSYEIYQNVQRTMKFSEYTRSIR</sequence>
<evidence type="ECO:0000259" key="1">
    <source>
        <dbReference type="Pfam" id="PF04991"/>
    </source>
</evidence>
<gene>
    <name evidence="2" type="ORF">QJ036_08405</name>
</gene>
<organism evidence="2 3">
    <name type="scientific">Fusibacillus kribbianus</name>
    <dbReference type="NCBI Taxonomy" id="3044208"/>
    <lineage>
        <taxon>Bacteria</taxon>
        <taxon>Bacillati</taxon>
        <taxon>Bacillota</taxon>
        <taxon>Clostridia</taxon>
        <taxon>Lachnospirales</taxon>
        <taxon>Lachnospiraceae</taxon>
        <taxon>Fusibacillus</taxon>
    </lineage>
</organism>
<name>A0AAP4BA35_9FIRM</name>
<evidence type="ECO:0000313" key="3">
    <source>
        <dbReference type="Proteomes" id="UP001300383"/>
    </source>
</evidence>
<dbReference type="InterPro" id="IPR052942">
    <property type="entry name" value="LPS_cholinephosphotransferase"/>
</dbReference>
<evidence type="ECO:0000313" key="2">
    <source>
        <dbReference type="EMBL" id="MDI9242489.1"/>
    </source>
</evidence>
<keyword evidence="3" id="KW-1185">Reference proteome</keyword>
<dbReference type="AlphaFoldDB" id="A0AAP4BA35"/>
<dbReference type="EMBL" id="JASGBQ010000013">
    <property type="protein sequence ID" value="MDI9242489.1"/>
    <property type="molecule type" value="Genomic_DNA"/>
</dbReference>
<dbReference type="PANTHER" id="PTHR43404">
    <property type="entry name" value="LIPOPOLYSACCHARIDE CHOLINEPHOSPHOTRANSFERASE LICD"/>
    <property type="match status" value="1"/>
</dbReference>
<protein>
    <submittedName>
        <fullName evidence="2">LicD family protein</fullName>
    </submittedName>
</protein>
<dbReference type="InterPro" id="IPR007074">
    <property type="entry name" value="LicD/FKTN/FKRP_NTP_transf"/>
</dbReference>
<proteinExistence type="predicted"/>